<sequence length="349" mass="37981">MNASMIQPQPTFSVVGSDFIRNYVAENVENLVEIVRATYLAHRRGSTVNPDSYFLRFPDQPTARIIALPAALGEQSPIAGIKWISSYPSNHERDLQRASAVLILNDYNTGYPFACLEGSIISAARTAASAVVAAEQLHPSPKQIRRLGVVGAGPIARMTCEFLLRIGWQIGEMRVHDLNAERGKSLVDHMKAAWTLTAEFEPDNAAMIAGSDLVLFATTAPTPYLGNPGLFEHNPTVLHVSLRDLSPEIVLSCQNVVDDIEHCLKANTSVHLTEQSVRHRNFIAGTLADILAGVLRPDLDRPRLFSPFGLGVLDLAVGAAIYQASVGDKMDRLVPGFFPRTLDFAGSSN</sequence>
<dbReference type="Proteomes" id="UP000316291">
    <property type="component" value="Unassembled WGS sequence"/>
</dbReference>
<dbReference type="InterPro" id="IPR023866">
    <property type="entry name" value="SbnB"/>
</dbReference>
<dbReference type="AlphaFoldDB" id="A0A562R3Z7"/>
<dbReference type="InterPro" id="IPR003462">
    <property type="entry name" value="ODC_Mu_crystall"/>
</dbReference>
<dbReference type="NCBIfam" id="TIGR03944">
    <property type="entry name" value="dehyd_SbnB_fam"/>
    <property type="match status" value="1"/>
</dbReference>
<comment type="caution">
    <text evidence="2">The sequence shown here is derived from an EMBL/GenBank/DDBJ whole genome shotgun (WGS) entry which is preliminary data.</text>
</comment>
<name>A0A562R3Z7_9BRAD</name>
<dbReference type="OrthoDB" id="9801817at2"/>
<reference evidence="2 3" key="1">
    <citation type="journal article" date="2015" name="Stand. Genomic Sci.">
        <title>Genomic Encyclopedia of Bacterial and Archaeal Type Strains, Phase III: the genomes of soil and plant-associated and newly described type strains.</title>
        <authorList>
            <person name="Whitman W.B."/>
            <person name="Woyke T."/>
            <person name="Klenk H.P."/>
            <person name="Zhou Y."/>
            <person name="Lilburn T.G."/>
            <person name="Beck B.J."/>
            <person name="De Vos P."/>
            <person name="Vandamme P."/>
            <person name="Eisen J.A."/>
            <person name="Garrity G."/>
            <person name="Hugenholtz P."/>
            <person name="Kyrpides N.C."/>
        </authorList>
    </citation>
    <scope>NUCLEOTIDE SEQUENCE [LARGE SCALE GENOMIC DNA]</scope>
    <source>
        <strain evidence="2 3">CGMCC 1.10948</strain>
    </source>
</reference>
<dbReference type="EMBL" id="VLLA01000019">
    <property type="protein sequence ID" value="TWI63795.1"/>
    <property type="molecule type" value="Genomic_DNA"/>
</dbReference>
<dbReference type="GO" id="GO:0019290">
    <property type="term" value="P:siderophore biosynthetic process"/>
    <property type="evidence" value="ECO:0007669"/>
    <property type="project" value="InterPro"/>
</dbReference>
<evidence type="ECO:0000256" key="1">
    <source>
        <dbReference type="ARBA" id="ARBA00008903"/>
    </source>
</evidence>
<protein>
    <submittedName>
        <fullName evidence="2">Ornithine cyclodeaminase</fullName>
    </submittedName>
</protein>
<comment type="similarity">
    <text evidence="1">Belongs to the ornithine cyclodeaminase/mu-crystallin family.</text>
</comment>
<evidence type="ECO:0000313" key="2">
    <source>
        <dbReference type="EMBL" id="TWI63795.1"/>
    </source>
</evidence>
<dbReference type="GO" id="GO:0005737">
    <property type="term" value="C:cytoplasm"/>
    <property type="evidence" value="ECO:0007669"/>
    <property type="project" value="TreeGrafter"/>
</dbReference>
<keyword evidence="3" id="KW-1185">Reference proteome</keyword>
<dbReference type="SUPFAM" id="SSF51735">
    <property type="entry name" value="NAD(P)-binding Rossmann-fold domains"/>
    <property type="match status" value="1"/>
</dbReference>
<dbReference type="Pfam" id="PF02423">
    <property type="entry name" value="OCD_Mu_crystall"/>
    <property type="match status" value="1"/>
</dbReference>
<dbReference type="Gene3D" id="3.30.1780.10">
    <property type="entry name" value="ornithine cyclodeaminase, domain 1"/>
    <property type="match status" value="1"/>
</dbReference>
<dbReference type="Gene3D" id="3.40.50.720">
    <property type="entry name" value="NAD(P)-binding Rossmann-like Domain"/>
    <property type="match status" value="1"/>
</dbReference>
<proteinExistence type="inferred from homology"/>
<dbReference type="PANTHER" id="PTHR13812:SF19">
    <property type="entry name" value="KETIMINE REDUCTASE MU-CRYSTALLIN"/>
    <property type="match status" value="1"/>
</dbReference>
<dbReference type="InterPro" id="IPR036291">
    <property type="entry name" value="NAD(P)-bd_dom_sf"/>
</dbReference>
<gene>
    <name evidence="2" type="ORF">IQ16_06104</name>
</gene>
<accession>A0A562R3Z7</accession>
<dbReference type="InterPro" id="IPR023401">
    <property type="entry name" value="ODC_N"/>
</dbReference>
<dbReference type="GO" id="GO:0016639">
    <property type="term" value="F:oxidoreductase activity, acting on the CH-NH2 group of donors, NAD or NADP as acceptor"/>
    <property type="evidence" value="ECO:0007669"/>
    <property type="project" value="InterPro"/>
</dbReference>
<evidence type="ECO:0000313" key="3">
    <source>
        <dbReference type="Proteomes" id="UP000316291"/>
    </source>
</evidence>
<dbReference type="PIRSF" id="PIRSF001439">
    <property type="entry name" value="CryM"/>
    <property type="match status" value="1"/>
</dbReference>
<dbReference type="RefSeq" id="WP_020607933.1">
    <property type="nucleotide sequence ID" value="NZ_VLLA01000019.1"/>
</dbReference>
<dbReference type="PANTHER" id="PTHR13812">
    <property type="entry name" value="KETIMINE REDUCTASE MU-CRYSTALLIN"/>
    <property type="match status" value="1"/>
</dbReference>
<organism evidence="2 3">
    <name type="scientific">Bradyrhizobium huanghuaihaiense</name>
    <dbReference type="NCBI Taxonomy" id="990078"/>
    <lineage>
        <taxon>Bacteria</taxon>
        <taxon>Pseudomonadati</taxon>
        <taxon>Pseudomonadota</taxon>
        <taxon>Alphaproteobacteria</taxon>
        <taxon>Hyphomicrobiales</taxon>
        <taxon>Nitrobacteraceae</taxon>
        <taxon>Bradyrhizobium</taxon>
    </lineage>
</organism>